<evidence type="ECO:0000256" key="1">
    <source>
        <dbReference type="ARBA" id="ARBA00002841"/>
    </source>
</evidence>
<dbReference type="PIRSF" id="PIRSF002756">
    <property type="entry name" value="PstS"/>
    <property type="match status" value="1"/>
</dbReference>
<feature type="domain" description="PBP" evidence="9">
    <location>
        <begin position="27"/>
        <end position="308"/>
    </location>
</feature>
<comment type="function">
    <text evidence="1 7">Part of the ABC transporter complex PstSACB involved in phosphate import.</text>
</comment>
<evidence type="ECO:0000256" key="3">
    <source>
        <dbReference type="ARBA" id="ARBA00011529"/>
    </source>
</evidence>
<organism evidence="10 11">
    <name type="scientific">Polynucleobacter aenigmaticus</name>
    <dbReference type="NCBI Taxonomy" id="1743164"/>
    <lineage>
        <taxon>Bacteria</taxon>
        <taxon>Pseudomonadati</taxon>
        <taxon>Pseudomonadota</taxon>
        <taxon>Betaproteobacteria</taxon>
        <taxon>Burkholderiales</taxon>
        <taxon>Burkholderiaceae</taxon>
        <taxon>Polynucleobacter</taxon>
    </lineage>
</organism>
<evidence type="ECO:0000256" key="4">
    <source>
        <dbReference type="ARBA" id="ARBA00021889"/>
    </source>
</evidence>
<dbReference type="GO" id="GO:0035435">
    <property type="term" value="P:phosphate ion transmembrane transport"/>
    <property type="evidence" value="ECO:0007669"/>
    <property type="project" value="InterPro"/>
</dbReference>
<reference evidence="10 11" key="1">
    <citation type="submission" date="2017-05" db="EMBL/GenBank/DDBJ databases">
        <title>Polynucleobacter sp. MWH-K35W1 isolated from the permanently anoxic monimolimnion of a meromictic lake.</title>
        <authorList>
            <person name="Hahn M.W."/>
        </authorList>
    </citation>
    <scope>NUCLEOTIDE SEQUENCE [LARGE SCALE GENOMIC DNA]</scope>
    <source>
        <strain evidence="10 11">MWH-K35W1</strain>
    </source>
</reference>
<keyword evidence="8" id="KW-0732">Signal</keyword>
<comment type="subunit">
    <text evidence="3 7">The complex is composed of two ATP-binding proteins (PstB), two transmembrane proteins (PstC and PstA) and a solute-binding protein (PstS).</text>
</comment>
<proteinExistence type="inferred from homology"/>
<keyword evidence="5 7" id="KW-0813">Transport</keyword>
<name>A0A254PZ02_9BURK</name>
<gene>
    <name evidence="10" type="ORF">CBI30_04710</name>
</gene>
<feature type="signal peptide" evidence="8">
    <location>
        <begin position="1"/>
        <end position="24"/>
    </location>
</feature>
<comment type="similarity">
    <text evidence="2 7">Belongs to the PstS family.</text>
</comment>
<dbReference type="InterPro" id="IPR005673">
    <property type="entry name" value="ABC_phos-bd_PstS"/>
</dbReference>
<evidence type="ECO:0000313" key="11">
    <source>
        <dbReference type="Proteomes" id="UP000198104"/>
    </source>
</evidence>
<accession>A0A254PZ02</accession>
<dbReference type="GO" id="GO:0043190">
    <property type="term" value="C:ATP-binding cassette (ABC) transporter complex"/>
    <property type="evidence" value="ECO:0007669"/>
    <property type="project" value="InterPro"/>
</dbReference>
<dbReference type="Proteomes" id="UP000198104">
    <property type="component" value="Unassembled WGS sequence"/>
</dbReference>
<protein>
    <recommendedName>
        <fullName evidence="4 7">Phosphate-binding protein PstS</fullName>
    </recommendedName>
</protein>
<evidence type="ECO:0000256" key="7">
    <source>
        <dbReference type="PIRNR" id="PIRNR002756"/>
    </source>
</evidence>
<dbReference type="NCBIfam" id="TIGR00975">
    <property type="entry name" value="3a0107s03"/>
    <property type="match status" value="1"/>
</dbReference>
<sequence length="342" mass="36340">MHMNSFLKKALVISAISFAPVAFAVDMTGAGATFPYPIYAKWAEAFKAKTGSNMNYQSIGSSGGIKQIKAKTVDFGATDNPVKFEELEKEGLVQFPAIIGGVVPVMNVDGVKPGELKLDGPTLADIFQGVISDWGDKRIAIMNPGVKIPSGPITVVHRADGSGTTAIFTDYLAKTSTLWKDAVGAGAAVKWPAASSVGGKGNEGVAANVSRVKNSVGYVEYAYAKKNKMTYISLKNKDGNFVAPDDVTFAAAAAGTDWAKIPGMGTFITNASGAKSWPITGASFILLYKNPENKANAAEVIKFFDFAFKDGKKMAEELDYVPMPDATTDFIRKNVFSKVVTK</sequence>
<dbReference type="CDD" id="cd13565">
    <property type="entry name" value="PBP2_PstS"/>
    <property type="match status" value="1"/>
</dbReference>
<keyword evidence="11" id="KW-1185">Reference proteome</keyword>
<comment type="caution">
    <text evidence="10">The sequence shown here is derived from an EMBL/GenBank/DDBJ whole genome shotgun (WGS) entry which is preliminary data.</text>
</comment>
<dbReference type="EMBL" id="NGUO01000008">
    <property type="protein sequence ID" value="OWS71765.1"/>
    <property type="molecule type" value="Genomic_DNA"/>
</dbReference>
<evidence type="ECO:0000259" key="9">
    <source>
        <dbReference type="Pfam" id="PF12849"/>
    </source>
</evidence>
<dbReference type="NCBIfam" id="NF008171">
    <property type="entry name" value="PRK10918.1"/>
    <property type="match status" value="1"/>
</dbReference>
<evidence type="ECO:0000256" key="6">
    <source>
        <dbReference type="ARBA" id="ARBA00022592"/>
    </source>
</evidence>
<dbReference type="GO" id="GO:0042301">
    <property type="term" value="F:phosphate ion binding"/>
    <property type="evidence" value="ECO:0007669"/>
    <property type="project" value="InterPro"/>
</dbReference>
<dbReference type="InterPro" id="IPR024370">
    <property type="entry name" value="PBP_domain"/>
</dbReference>
<dbReference type="OrthoDB" id="9801510at2"/>
<evidence type="ECO:0000313" key="10">
    <source>
        <dbReference type="EMBL" id="OWS71765.1"/>
    </source>
</evidence>
<dbReference type="PANTHER" id="PTHR42996">
    <property type="entry name" value="PHOSPHATE-BINDING PROTEIN PSTS"/>
    <property type="match status" value="1"/>
</dbReference>
<evidence type="ECO:0000256" key="5">
    <source>
        <dbReference type="ARBA" id="ARBA00022448"/>
    </source>
</evidence>
<dbReference type="Pfam" id="PF12849">
    <property type="entry name" value="PBP_like_2"/>
    <property type="match status" value="1"/>
</dbReference>
<dbReference type="SUPFAM" id="SSF53850">
    <property type="entry name" value="Periplasmic binding protein-like II"/>
    <property type="match status" value="1"/>
</dbReference>
<keyword evidence="6 7" id="KW-0592">Phosphate transport</keyword>
<dbReference type="InterPro" id="IPR050962">
    <property type="entry name" value="Phosphate-bind_PstS"/>
</dbReference>
<evidence type="ECO:0000256" key="2">
    <source>
        <dbReference type="ARBA" id="ARBA00008725"/>
    </source>
</evidence>
<feature type="chain" id="PRO_5013100963" description="Phosphate-binding protein PstS" evidence="8">
    <location>
        <begin position="25"/>
        <end position="342"/>
    </location>
</feature>
<dbReference type="AlphaFoldDB" id="A0A254PZ02"/>
<evidence type="ECO:0000256" key="8">
    <source>
        <dbReference type="SAM" id="SignalP"/>
    </source>
</evidence>
<dbReference type="PANTHER" id="PTHR42996:SF1">
    <property type="entry name" value="PHOSPHATE-BINDING PROTEIN PSTS"/>
    <property type="match status" value="1"/>
</dbReference>
<dbReference type="Gene3D" id="3.40.190.10">
    <property type="entry name" value="Periplasmic binding protein-like II"/>
    <property type="match status" value="2"/>
</dbReference>